<evidence type="ECO:0000256" key="7">
    <source>
        <dbReference type="SAM" id="SignalP"/>
    </source>
</evidence>
<evidence type="ECO:0000313" key="8">
    <source>
        <dbReference type="EMBL" id="CAB9523532.1"/>
    </source>
</evidence>
<feature type="transmembrane region" description="Helical" evidence="6">
    <location>
        <begin position="104"/>
        <end position="126"/>
    </location>
</feature>
<dbReference type="PANTHER" id="PTHR11266">
    <property type="entry name" value="PEROXISOMAL MEMBRANE PROTEIN 2, PXMP2 MPV17"/>
    <property type="match status" value="1"/>
</dbReference>
<reference evidence="8" key="1">
    <citation type="submission" date="2020-06" db="EMBL/GenBank/DDBJ databases">
        <authorList>
            <consortium name="Plant Systems Biology data submission"/>
        </authorList>
    </citation>
    <scope>NUCLEOTIDE SEQUENCE</scope>
    <source>
        <strain evidence="8">D6</strain>
    </source>
</reference>
<dbReference type="Pfam" id="PF04117">
    <property type="entry name" value="Mpv17_PMP22"/>
    <property type="match status" value="1"/>
</dbReference>
<evidence type="ECO:0000256" key="5">
    <source>
        <dbReference type="ARBA" id="ARBA00023136"/>
    </source>
</evidence>
<protein>
    <submittedName>
        <fullName evidence="8">Mpv17 / PMP22 family</fullName>
    </submittedName>
</protein>
<accession>A0A9N8ELX2</accession>
<evidence type="ECO:0000256" key="3">
    <source>
        <dbReference type="ARBA" id="ARBA00022692"/>
    </source>
</evidence>
<dbReference type="OrthoDB" id="201931at2759"/>
<keyword evidence="5 6" id="KW-0472">Membrane</keyword>
<comment type="subcellular location">
    <subcellularLocation>
        <location evidence="1">Membrane</location>
        <topology evidence="1">Multi-pass membrane protein</topology>
    </subcellularLocation>
</comment>
<dbReference type="GO" id="GO:0016020">
    <property type="term" value="C:membrane"/>
    <property type="evidence" value="ECO:0007669"/>
    <property type="project" value="UniProtKB-SubCell"/>
</dbReference>
<feature type="signal peptide" evidence="7">
    <location>
        <begin position="1"/>
        <end position="24"/>
    </location>
</feature>
<dbReference type="InterPro" id="IPR007248">
    <property type="entry name" value="Mpv17_PMP22"/>
</dbReference>
<feature type="chain" id="PRO_5040444276" evidence="7">
    <location>
        <begin position="25"/>
        <end position="270"/>
    </location>
</feature>
<dbReference type="Proteomes" id="UP001153069">
    <property type="component" value="Unassembled WGS sequence"/>
</dbReference>
<sequence>MMIFARYPALVGTLLLLLISTTEGFSSERSPLSLSRPTTTTNKPTKRLPLALEQASVLVPAEEPARGVLRRIQKAVLRPRGGGTTSADSDVQNKGDSFLKRHPFSSAVAITTVNAILADLLTQLVFEGTTNPWNPKRTLVFGAFGFLYQGMVQYAIVNLVWEKVFPGTSKRAVVSKICAMNLFSDPLFFMPTFYIFQEAMTTGTVGWATVKAALLAYKGNCFMDWRNSWMVWFPGHAVTYGVMPTHKRIPWMAFLSFFYMCVLSITRGGV</sequence>
<evidence type="ECO:0000256" key="2">
    <source>
        <dbReference type="ARBA" id="ARBA00006824"/>
    </source>
</evidence>
<evidence type="ECO:0000313" key="9">
    <source>
        <dbReference type="Proteomes" id="UP001153069"/>
    </source>
</evidence>
<organism evidence="8 9">
    <name type="scientific">Seminavis robusta</name>
    <dbReference type="NCBI Taxonomy" id="568900"/>
    <lineage>
        <taxon>Eukaryota</taxon>
        <taxon>Sar</taxon>
        <taxon>Stramenopiles</taxon>
        <taxon>Ochrophyta</taxon>
        <taxon>Bacillariophyta</taxon>
        <taxon>Bacillariophyceae</taxon>
        <taxon>Bacillariophycidae</taxon>
        <taxon>Naviculales</taxon>
        <taxon>Naviculaceae</taxon>
        <taxon>Seminavis</taxon>
    </lineage>
</organism>
<evidence type="ECO:0000256" key="1">
    <source>
        <dbReference type="ARBA" id="ARBA00004141"/>
    </source>
</evidence>
<dbReference type="GO" id="GO:0005737">
    <property type="term" value="C:cytoplasm"/>
    <property type="evidence" value="ECO:0007669"/>
    <property type="project" value="TreeGrafter"/>
</dbReference>
<keyword evidence="9" id="KW-1185">Reference proteome</keyword>
<feature type="transmembrane region" description="Helical" evidence="6">
    <location>
        <begin position="138"/>
        <end position="161"/>
    </location>
</feature>
<keyword evidence="7" id="KW-0732">Signal</keyword>
<feature type="transmembrane region" description="Helical" evidence="6">
    <location>
        <begin position="249"/>
        <end position="266"/>
    </location>
</feature>
<dbReference type="EMBL" id="CAICTM010001425">
    <property type="protein sequence ID" value="CAB9523532.1"/>
    <property type="molecule type" value="Genomic_DNA"/>
</dbReference>
<name>A0A9N8ELX2_9STRA</name>
<comment type="caution">
    <text evidence="8">The sequence shown here is derived from an EMBL/GenBank/DDBJ whole genome shotgun (WGS) entry which is preliminary data.</text>
</comment>
<comment type="similarity">
    <text evidence="2 6">Belongs to the peroxisomal membrane protein PXMP2/4 family.</text>
</comment>
<dbReference type="AlphaFoldDB" id="A0A9N8ELX2"/>
<keyword evidence="4 6" id="KW-1133">Transmembrane helix</keyword>
<gene>
    <name evidence="8" type="ORF">SEMRO_1427_G271790.1</name>
</gene>
<evidence type="ECO:0000256" key="6">
    <source>
        <dbReference type="RuleBase" id="RU363053"/>
    </source>
</evidence>
<keyword evidence="3 6" id="KW-0812">Transmembrane</keyword>
<dbReference type="PANTHER" id="PTHR11266:SF21">
    <property type="entry name" value="ACT DOMAIN-CONTAINING PROTEIN"/>
    <property type="match status" value="1"/>
</dbReference>
<evidence type="ECO:0000256" key="4">
    <source>
        <dbReference type="ARBA" id="ARBA00022989"/>
    </source>
</evidence>
<proteinExistence type="inferred from homology"/>